<dbReference type="InterPro" id="IPR007213">
    <property type="entry name" value="Ppm1/Ppm2/Tcmp"/>
</dbReference>
<dbReference type="Gene3D" id="3.40.50.150">
    <property type="entry name" value="Vaccinia Virus protein VP39"/>
    <property type="match status" value="1"/>
</dbReference>
<keyword evidence="5 6" id="KW-0949">S-adenosyl-L-methionine</keyword>
<dbReference type="InterPro" id="IPR011610">
    <property type="entry name" value="SAM_mthyl_Trfase_ML2640-like"/>
</dbReference>
<dbReference type="InterPro" id="IPR029063">
    <property type="entry name" value="SAM-dependent_MTases_sf"/>
</dbReference>
<dbReference type="NCBIfam" id="TIGR00027">
    <property type="entry name" value="mthyl_TIGR00027"/>
    <property type="match status" value="1"/>
</dbReference>
<evidence type="ECO:0000256" key="1">
    <source>
        <dbReference type="ARBA" id="ARBA00003907"/>
    </source>
</evidence>
<comment type="function">
    <text evidence="1 6">Exhibits S-adenosyl-L-methionine-dependent methyltransferase activity.</text>
</comment>
<sequence length="270" mass="28804">MTDISRTALMAAAARAAHLIVDDQPYVFSDPLAAPLLGERAEELLAYHRLHGEHPVLAGARAQVVCRSRFAEDTLHASGHTQYVLLGAGLDSYAHRAGGSAVRVFEVDRAATQEYKRDAVRSAGLGGAVEYVAVDFERDDLVARLTAHGFDPALPAVVAWLGVTMYLTPSSVARTVAAVARLAPGSILVLDHMVPEADRDAAASAYVEAVGPVNASHGEPWVSFFSPADMAGVLSGFATDHVSQEQLLGDRDDALRPSNLTWITRGTLRR</sequence>
<dbReference type="RefSeq" id="WP_344619025.1">
    <property type="nucleotide sequence ID" value="NZ_BAAARV010000093.1"/>
</dbReference>
<reference evidence="7 8" key="1">
    <citation type="journal article" date="2019" name="Int. J. Syst. Evol. Microbiol.">
        <title>The Global Catalogue of Microorganisms (GCM) 10K type strain sequencing project: providing services to taxonomists for standard genome sequencing and annotation.</title>
        <authorList>
            <consortium name="The Broad Institute Genomics Platform"/>
            <consortium name="The Broad Institute Genome Sequencing Center for Infectious Disease"/>
            <person name="Wu L."/>
            <person name="Ma J."/>
        </authorList>
    </citation>
    <scope>NUCLEOTIDE SEQUENCE [LARGE SCALE GENOMIC DNA]</scope>
    <source>
        <strain evidence="7 8">JCM 3272</strain>
    </source>
</reference>
<dbReference type="EC" id="2.1.1.-" evidence="6"/>
<dbReference type="EMBL" id="BAAARV010000093">
    <property type="protein sequence ID" value="GAA2383267.1"/>
    <property type="molecule type" value="Genomic_DNA"/>
</dbReference>
<keyword evidence="3 6" id="KW-0489">Methyltransferase</keyword>
<evidence type="ECO:0000313" key="8">
    <source>
        <dbReference type="Proteomes" id="UP001501444"/>
    </source>
</evidence>
<dbReference type="SUPFAM" id="SSF53335">
    <property type="entry name" value="S-adenosyl-L-methionine-dependent methyltransferases"/>
    <property type="match status" value="1"/>
</dbReference>
<gene>
    <name evidence="7" type="ORF">GCM10010170_092120</name>
</gene>
<evidence type="ECO:0000313" key="7">
    <source>
        <dbReference type="EMBL" id="GAA2383267.1"/>
    </source>
</evidence>
<evidence type="ECO:0000256" key="3">
    <source>
        <dbReference type="ARBA" id="ARBA00022603"/>
    </source>
</evidence>
<dbReference type="Pfam" id="PF04072">
    <property type="entry name" value="LCM"/>
    <property type="match status" value="1"/>
</dbReference>
<evidence type="ECO:0000256" key="4">
    <source>
        <dbReference type="ARBA" id="ARBA00022679"/>
    </source>
</evidence>
<dbReference type="PANTHER" id="PTHR43619:SF2">
    <property type="entry name" value="S-ADENOSYL-L-METHIONINE-DEPENDENT METHYLTRANSFERASES SUPERFAMILY PROTEIN"/>
    <property type="match status" value="1"/>
</dbReference>
<comment type="similarity">
    <text evidence="2 6">Belongs to the UPF0677 family.</text>
</comment>
<dbReference type="GO" id="GO:0032259">
    <property type="term" value="P:methylation"/>
    <property type="evidence" value="ECO:0007669"/>
    <property type="project" value="UniProtKB-KW"/>
</dbReference>
<keyword evidence="8" id="KW-1185">Reference proteome</keyword>
<name>A0ABN3HLI7_9ACTN</name>
<evidence type="ECO:0000256" key="5">
    <source>
        <dbReference type="ARBA" id="ARBA00022691"/>
    </source>
</evidence>
<dbReference type="GO" id="GO:0008168">
    <property type="term" value="F:methyltransferase activity"/>
    <property type="evidence" value="ECO:0007669"/>
    <property type="project" value="UniProtKB-KW"/>
</dbReference>
<comment type="caution">
    <text evidence="7">The sequence shown here is derived from an EMBL/GenBank/DDBJ whole genome shotgun (WGS) entry which is preliminary data.</text>
</comment>
<proteinExistence type="inferred from homology"/>
<protein>
    <recommendedName>
        <fullName evidence="6">S-adenosyl-L-methionine-dependent methyltransferase</fullName>
        <ecNumber evidence="6">2.1.1.-</ecNumber>
    </recommendedName>
</protein>
<evidence type="ECO:0000256" key="2">
    <source>
        <dbReference type="ARBA" id="ARBA00008138"/>
    </source>
</evidence>
<organism evidence="7 8">
    <name type="scientific">Dactylosporangium salmoneum</name>
    <dbReference type="NCBI Taxonomy" id="53361"/>
    <lineage>
        <taxon>Bacteria</taxon>
        <taxon>Bacillati</taxon>
        <taxon>Actinomycetota</taxon>
        <taxon>Actinomycetes</taxon>
        <taxon>Micromonosporales</taxon>
        <taxon>Micromonosporaceae</taxon>
        <taxon>Dactylosporangium</taxon>
    </lineage>
</organism>
<evidence type="ECO:0000256" key="6">
    <source>
        <dbReference type="RuleBase" id="RU362030"/>
    </source>
</evidence>
<dbReference type="PANTHER" id="PTHR43619">
    <property type="entry name" value="S-ADENOSYL-L-METHIONINE-DEPENDENT METHYLTRANSFERASE YKTD-RELATED"/>
    <property type="match status" value="1"/>
</dbReference>
<accession>A0ABN3HLI7</accession>
<dbReference type="Proteomes" id="UP001501444">
    <property type="component" value="Unassembled WGS sequence"/>
</dbReference>
<keyword evidence="4" id="KW-0808">Transferase</keyword>